<dbReference type="InterPro" id="IPR018201">
    <property type="entry name" value="Ketoacyl_synth_AS"/>
</dbReference>
<dbReference type="Gene3D" id="3.40.50.720">
    <property type="entry name" value="NAD(P)-binding Rossmann-like Domain"/>
    <property type="match status" value="1"/>
</dbReference>
<dbReference type="InterPro" id="IPR032821">
    <property type="entry name" value="PKS_assoc"/>
</dbReference>
<evidence type="ECO:0000256" key="1">
    <source>
        <dbReference type="ARBA" id="ARBA00022450"/>
    </source>
</evidence>
<dbReference type="InterPro" id="IPR013968">
    <property type="entry name" value="PKS_KR"/>
</dbReference>
<dbReference type="Pfam" id="PF16197">
    <property type="entry name" value="KAsynt_C_assoc"/>
    <property type="match status" value="1"/>
</dbReference>
<dbReference type="SUPFAM" id="SSF53901">
    <property type="entry name" value="Thiolase-like"/>
    <property type="match status" value="1"/>
</dbReference>
<sequence length="1444" mass="152672">MDERVAVIGLAGRFPGAPDVHAFWKMLEAGASGLTQVESRPDVVGARFALADKECFDAAFFGFAPSEAALMDPQQRVFLETAWHAMEDAGYGEGEGGRVTGVFAAAGFGDYVLRHVGLRSYADSAADYFAMLIGNDKDFLASRVAYLLDLKGPAVVVQSACSSGLLAVHQAVQSLLSREIDMALVGAVSISMDIEEGYHADPGGPMSPTGKIAPFSAGANGIVGGNGVAALVLKRLGEAERDGDFIYAVIEASAANNDGRERGNFTAPGVAGQKRVLSEALGLSGLSPADVSYIEAHGTGTPIGDPIEMEAIRAVYGDGDAPCLVGSVKANTGHLNTVAGLAGLIKAIGVVRTGTVPPTLNFTTANPLLDLAGSRFSICDRPTRLPPAERHVAAVSSFGFGGTNVHMLLSSPPRRDAIATEEPALLCWSARTPDDLAAMERSLAAVWTADSGASLVDQAGTLLFGRRHFPHRRALTARNPAEALRKLEAGAATHSAMAAPSRPIFIFPGQGTQFAGMGSPFHDSLPVYRETLDLCAALTEPMLGEDIRPLIFGTEDDALKPTLVTQFALFATEYALARSLMAAGLTPAALLGHSIGEYVAACLAGVFSLEDALRLVHARARLMSRLPAAAMLSVHAGREALVPYLRDGSISLAVVNRHDRCVVSGAPEALGILAETLAAESIATRMLAVSHGFHSHLMEPILEEFAAACSTVAFAAPSIPVLSNTSGDVAAATEITTPDYWVRHLRQTVRFSDDVASLARLWPGATCLELGPGTSCTAAVTGAAADLRALPTLASNASQAEDLLSALGRLWVEGHDVDPDLLMLHRAWRRTPMPGYPFQRVAHLLPQIEPGRESMANRPRVLPPDEWFHAPQWRTLALPKTPSTPDRGPRVLFLPEGEAGPAGLGDIRIHPGEHYAALPDGGFRLRPGHAGDFLKLADTLQARGVTGADCLFGWLMDEKADARTHGHDSLVRLVQAFAPAGLLSHIVLCTRTLAALCGDEAPDAEQALALGVLRAIPFEQAGLRATWLDADRLPAQPDLDRLEAVEIAGGLHAGAFALRRGRFWRRDVPPVALAPATLPDVIRPGGTYLVAGGNGGLGRRLVQALAAEGRHVVVIARSLDEDAPNFAECRRNGGRLTLIRGSAADRDLLRSVAARLVAAGERLDGIFNLAGRYISQTIADMTLTATDGNRAAKVETTRALLDVFGPMEPDFLVAFSSLAGETSGYGNSDYMAGNLFLDFLAESRGPGPRLVSIGWDNWREGAFGAAQDDGKALFAGAAADAIGVEAGLAALWRIIASGLSHVIVTPRNLDDRLRETSEAARQRLERMATPAQPATIVADEGSPQEQAVRLLFAQTLGLPGVAPTDDFLQLGGDSILAVRFLSKLRRIFQVDLGLPDFLSNRTAALLSRRLEAVAGTEQVALAYLHIHALPDAERQTLARQVATA</sequence>
<dbReference type="Gene3D" id="3.40.47.10">
    <property type="match status" value="1"/>
</dbReference>
<keyword evidence="7" id="KW-1185">Reference proteome</keyword>
<dbReference type="InterPro" id="IPR020841">
    <property type="entry name" value="PKS_Beta-ketoAc_synthase_dom"/>
</dbReference>
<dbReference type="CDD" id="cd00833">
    <property type="entry name" value="PKS"/>
    <property type="match status" value="1"/>
</dbReference>
<accession>A0ABQ5ZT17</accession>
<dbReference type="SUPFAM" id="SSF55048">
    <property type="entry name" value="Probable ACP-binding domain of malonyl-CoA ACP transacylase"/>
    <property type="match status" value="1"/>
</dbReference>
<evidence type="ECO:0000313" key="7">
    <source>
        <dbReference type="Proteomes" id="UP001156702"/>
    </source>
</evidence>
<name>A0ABQ5ZT17_9HYPH</name>
<dbReference type="InterPro" id="IPR014030">
    <property type="entry name" value="Ketoacyl_synth_N"/>
</dbReference>
<dbReference type="InterPro" id="IPR014031">
    <property type="entry name" value="Ketoacyl_synth_C"/>
</dbReference>
<evidence type="ECO:0000256" key="3">
    <source>
        <dbReference type="ARBA" id="ARBA00022679"/>
    </source>
</evidence>
<gene>
    <name evidence="6" type="ORF">GCM10007923_53930</name>
</gene>
<dbReference type="PROSITE" id="PS00606">
    <property type="entry name" value="KS3_1"/>
    <property type="match status" value="1"/>
</dbReference>
<proteinExistence type="predicted"/>
<dbReference type="PANTHER" id="PTHR43775:SF37">
    <property type="entry name" value="SI:DKEY-61P9.11"/>
    <property type="match status" value="1"/>
</dbReference>
<dbReference type="InterPro" id="IPR014043">
    <property type="entry name" value="Acyl_transferase_dom"/>
</dbReference>
<dbReference type="Gene3D" id="3.30.70.3290">
    <property type="match status" value="1"/>
</dbReference>
<dbReference type="InterPro" id="IPR029058">
    <property type="entry name" value="AB_hydrolase_fold"/>
</dbReference>
<evidence type="ECO:0000259" key="5">
    <source>
        <dbReference type="PROSITE" id="PS52004"/>
    </source>
</evidence>
<dbReference type="PROSITE" id="PS50075">
    <property type="entry name" value="CARRIER"/>
    <property type="match status" value="1"/>
</dbReference>
<dbReference type="EMBL" id="BSOP01000047">
    <property type="protein sequence ID" value="GLR54176.1"/>
    <property type="molecule type" value="Genomic_DNA"/>
</dbReference>
<keyword evidence="3" id="KW-0808">Transferase</keyword>
<dbReference type="InterPro" id="IPR016035">
    <property type="entry name" value="Acyl_Trfase/lysoPLipase"/>
</dbReference>
<dbReference type="InterPro" id="IPR016036">
    <property type="entry name" value="Malonyl_transacylase_ACP-bd"/>
</dbReference>
<dbReference type="SUPFAM" id="SSF52151">
    <property type="entry name" value="FabD/lysophospholipase-like"/>
    <property type="match status" value="1"/>
</dbReference>
<comment type="caution">
    <text evidence="6">The sequence shown here is derived from an EMBL/GenBank/DDBJ whole genome shotgun (WGS) entry which is preliminary data.</text>
</comment>
<keyword evidence="2" id="KW-0597">Phosphoprotein</keyword>
<feature type="domain" description="Carrier" evidence="4">
    <location>
        <begin position="1339"/>
        <end position="1414"/>
    </location>
</feature>
<dbReference type="InterPro" id="IPR057326">
    <property type="entry name" value="KR_dom"/>
</dbReference>
<dbReference type="Proteomes" id="UP001156702">
    <property type="component" value="Unassembled WGS sequence"/>
</dbReference>
<dbReference type="Gene3D" id="3.30.70.250">
    <property type="entry name" value="Malonyl-CoA ACP transacylase, ACP-binding"/>
    <property type="match status" value="1"/>
</dbReference>
<dbReference type="Gene3D" id="3.40.366.10">
    <property type="entry name" value="Malonyl-Coenzyme A Acyl Carrier Protein, domain 2"/>
    <property type="match status" value="1"/>
</dbReference>
<evidence type="ECO:0000259" key="4">
    <source>
        <dbReference type="PROSITE" id="PS50075"/>
    </source>
</evidence>
<dbReference type="InterPro" id="IPR001227">
    <property type="entry name" value="Ac_transferase_dom_sf"/>
</dbReference>
<dbReference type="PROSITE" id="PS52004">
    <property type="entry name" value="KS3_2"/>
    <property type="match status" value="1"/>
</dbReference>
<dbReference type="SMART" id="SM00825">
    <property type="entry name" value="PKS_KS"/>
    <property type="match status" value="1"/>
</dbReference>
<feature type="domain" description="Ketosynthase family 3 (KS3)" evidence="5">
    <location>
        <begin position="2"/>
        <end position="411"/>
    </location>
</feature>
<dbReference type="SUPFAM" id="SSF47336">
    <property type="entry name" value="ACP-like"/>
    <property type="match status" value="1"/>
</dbReference>
<evidence type="ECO:0000313" key="6">
    <source>
        <dbReference type="EMBL" id="GLR54176.1"/>
    </source>
</evidence>
<dbReference type="Pfam" id="PF08659">
    <property type="entry name" value="KR"/>
    <property type="match status" value="1"/>
</dbReference>
<dbReference type="PANTHER" id="PTHR43775">
    <property type="entry name" value="FATTY ACID SYNTHASE"/>
    <property type="match status" value="1"/>
</dbReference>
<dbReference type="InterPro" id="IPR009081">
    <property type="entry name" value="PP-bd_ACP"/>
</dbReference>
<dbReference type="Pfam" id="PF00109">
    <property type="entry name" value="ketoacyl-synt"/>
    <property type="match status" value="1"/>
</dbReference>
<dbReference type="SMART" id="SM00822">
    <property type="entry name" value="PKS_KR"/>
    <property type="match status" value="1"/>
</dbReference>
<dbReference type="Pfam" id="PF00550">
    <property type="entry name" value="PP-binding"/>
    <property type="match status" value="1"/>
</dbReference>
<dbReference type="InterPro" id="IPR036291">
    <property type="entry name" value="NAD(P)-bd_dom_sf"/>
</dbReference>
<dbReference type="Gene3D" id="3.40.50.1820">
    <property type="entry name" value="alpha/beta hydrolase"/>
    <property type="match status" value="1"/>
</dbReference>
<organism evidence="6 7">
    <name type="scientific">Shinella yambaruensis</name>
    <dbReference type="NCBI Taxonomy" id="415996"/>
    <lineage>
        <taxon>Bacteria</taxon>
        <taxon>Pseudomonadati</taxon>
        <taxon>Pseudomonadota</taxon>
        <taxon>Alphaproteobacteria</taxon>
        <taxon>Hyphomicrobiales</taxon>
        <taxon>Rhizobiaceae</taxon>
        <taxon>Shinella</taxon>
    </lineage>
</organism>
<keyword evidence="1" id="KW-0596">Phosphopantetheine</keyword>
<dbReference type="InterPro" id="IPR050091">
    <property type="entry name" value="PKS_NRPS_Biosynth_Enz"/>
</dbReference>
<dbReference type="SMART" id="SM00827">
    <property type="entry name" value="PKS_AT"/>
    <property type="match status" value="1"/>
</dbReference>
<evidence type="ECO:0000256" key="2">
    <source>
        <dbReference type="ARBA" id="ARBA00022553"/>
    </source>
</evidence>
<dbReference type="InterPro" id="IPR036736">
    <property type="entry name" value="ACP-like_sf"/>
</dbReference>
<protein>
    <submittedName>
        <fullName evidence="6">Polyketide synthase</fullName>
    </submittedName>
</protein>
<dbReference type="InterPro" id="IPR016039">
    <property type="entry name" value="Thiolase-like"/>
</dbReference>
<dbReference type="SUPFAM" id="SSF51735">
    <property type="entry name" value="NAD(P)-binding Rossmann-fold domains"/>
    <property type="match status" value="2"/>
</dbReference>
<dbReference type="Pfam" id="PF02801">
    <property type="entry name" value="Ketoacyl-synt_C"/>
    <property type="match status" value="1"/>
</dbReference>
<dbReference type="Pfam" id="PF00698">
    <property type="entry name" value="Acyl_transf_1"/>
    <property type="match status" value="1"/>
</dbReference>
<reference evidence="7" key="1">
    <citation type="journal article" date="2019" name="Int. J. Syst. Evol. Microbiol.">
        <title>The Global Catalogue of Microorganisms (GCM) 10K type strain sequencing project: providing services to taxonomists for standard genome sequencing and annotation.</title>
        <authorList>
            <consortium name="The Broad Institute Genomics Platform"/>
            <consortium name="The Broad Institute Genome Sequencing Center for Infectious Disease"/>
            <person name="Wu L."/>
            <person name="Ma J."/>
        </authorList>
    </citation>
    <scope>NUCLEOTIDE SEQUENCE [LARGE SCALE GENOMIC DNA]</scope>
    <source>
        <strain evidence="7">NBRC 102122</strain>
    </source>
</reference>